<comment type="caution">
    <text evidence="1">The sequence shown here is derived from an EMBL/GenBank/DDBJ whole genome shotgun (WGS) entry which is preliminary data.</text>
</comment>
<accession>A0A5D4RB37</accession>
<proteinExistence type="predicted"/>
<sequence length="276" mass="30291">MAVNLASKYSSKVDERFKNKSFTEIAVNRDYEWTGVRSISVFSVPTVAMGNYTMTGANRYGTPAELDNTKQDMIVTRDRAFTFTIDRRNHLDTQMTQEAGKALARQQDEVITPEIDIYRLGVMSAAAVAAGGVSAATAITASNAYAQFLKGTEYLDNNSVPTGGRIAFVTPAFYNFIKLDPTFVKQSDTSQKIVASGLVGEIDGLKIIKVPANYLPANTPFLLTHKVATVAADKLEDYKTHDNPPGINGWLVEGRTVYDAFVLEQKKKALYVHKTA</sequence>
<organism evidence="1 2">
    <name type="scientific">Bacillus infantis</name>
    <dbReference type="NCBI Taxonomy" id="324767"/>
    <lineage>
        <taxon>Bacteria</taxon>
        <taxon>Bacillati</taxon>
        <taxon>Bacillota</taxon>
        <taxon>Bacilli</taxon>
        <taxon>Bacillales</taxon>
        <taxon>Bacillaceae</taxon>
        <taxon>Bacillus</taxon>
    </lineage>
</organism>
<dbReference type="AlphaFoldDB" id="A0A5D4RB37"/>
<dbReference type="EMBL" id="VTER01000007">
    <property type="protein sequence ID" value="TYS46762.1"/>
    <property type="molecule type" value="Genomic_DNA"/>
</dbReference>
<protein>
    <submittedName>
        <fullName evidence="1">N4-gp56 family major capsid protein</fullName>
    </submittedName>
</protein>
<dbReference type="Proteomes" id="UP000322139">
    <property type="component" value="Unassembled WGS sequence"/>
</dbReference>
<dbReference type="RefSeq" id="WP_148975505.1">
    <property type="nucleotide sequence ID" value="NZ_VTER01000007.1"/>
</dbReference>
<evidence type="ECO:0000313" key="2">
    <source>
        <dbReference type="Proteomes" id="UP000322139"/>
    </source>
</evidence>
<gene>
    <name evidence="1" type="ORF">FZD51_14920</name>
</gene>
<name>A0A5D4RB37_9BACI</name>
<evidence type="ECO:0000313" key="1">
    <source>
        <dbReference type="EMBL" id="TYS46762.1"/>
    </source>
</evidence>
<reference evidence="1 2" key="1">
    <citation type="submission" date="2019-08" db="EMBL/GenBank/DDBJ databases">
        <title>Bacillus genomes from the desert of Cuatro Cienegas, Coahuila.</title>
        <authorList>
            <person name="Olmedo-Alvarez G."/>
        </authorList>
    </citation>
    <scope>NUCLEOTIDE SEQUENCE [LARGE SCALE GENOMIC DNA]</scope>
    <source>
        <strain evidence="1 2">CH446_14T</strain>
    </source>
</reference>